<evidence type="ECO:0000313" key="1">
    <source>
        <dbReference type="EMBL" id="KKZ63162.1"/>
    </source>
</evidence>
<dbReference type="InterPro" id="IPR040442">
    <property type="entry name" value="Pyrv_kinase-like_dom_sf"/>
</dbReference>
<dbReference type="Gene3D" id="3.20.20.60">
    <property type="entry name" value="Phosphoenolpyruvate-binding domains"/>
    <property type="match status" value="1"/>
</dbReference>
<dbReference type="SUPFAM" id="SSF51621">
    <property type="entry name" value="Phosphoenolpyruvate/pyruvate domain"/>
    <property type="match status" value="1"/>
</dbReference>
<dbReference type="CDD" id="cd00377">
    <property type="entry name" value="ICL_PEPM"/>
    <property type="match status" value="1"/>
</dbReference>
<name>A0A0G2HXY4_9EURO</name>
<protein>
    <recommendedName>
        <fullName evidence="3">PEP phosphonomutase</fullName>
    </recommendedName>
</protein>
<dbReference type="AlphaFoldDB" id="A0A0G2HXY4"/>
<dbReference type="EMBL" id="LCZI01000999">
    <property type="protein sequence ID" value="KKZ63162.1"/>
    <property type="molecule type" value="Genomic_DNA"/>
</dbReference>
<dbReference type="VEuPathDB" id="FungiDB:EMCG_02539"/>
<comment type="caution">
    <text evidence="1">The sequence shown here is derived from an EMBL/GenBank/DDBJ whole genome shotgun (WGS) entry which is preliminary data.</text>
</comment>
<accession>A0A0G2HXY4</accession>
<dbReference type="InterPro" id="IPR039556">
    <property type="entry name" value="ICL/PEPM"/>
</dbReference>
<proteinExistence type="predicted"/>
<dbReference type="GO" id="GO:0003824">
    <property type="term" value="F:catalytic activity"/>
    <property type="evidence" value="ECO:0007669"/>
    <property type="project" value="InterPro"/>
</dbReference>
<sequence length="266" mass="28496">MSISSADDRALRLRKLHVPGTPLVLANIHDPPTAEFVASNPSCPALATASYSIAIVHGLEDDALDLDTNLAAVKRIIPVALRHNKPITIDLQDGYGARLEEAIEAIVEAGASGCNLEDHDNETGQLFPFDVALDRVRRVLATASKAGVPNFALNARTDAILLNNDVDEAIRRGKAFLDAGATTVFVWGGQKRGGLAKDEVVRISKELGGRINVIAWPHGLSVQELADIGVARISVGPRLWRSANAGFEKAAKDLLGEYEAMKVTRK</sequence>
<organism evidence="1 2">
    <name type="scientific">[Emmonsia] crescens</name>
    <dbReference type="NCBI Taxonomy" id="73230"/>
    <lineage>
        <taxon>Eukaryota</taxon>
        <taxon>Fungi</taxon>
        <taxon>Dikarya</taxon>
        <taxon>Ascomycota</taxon>
        <taxon>Pezizomycotina</taxon>
        <taxon>Eurotiomycetes</taxon>
        <taxon>Eurotiomycetidae</taxon>
        <taxon>Onygenales</taxon>
        <taxon>Ajellomycetaceae</taxon>
        <taxon>Emergomyces</taxon>
    </lineage>
</organism>
<gene>
    <name evidence="1" type="ORF">EMCG_02539</name>
</gene>
<dbReference type="Pfam" id="PF13714">
    <property type="entry name" value="PEP_mutase"/>
    <property type="match status" value="1"/>
</dbReference>
<dbReference type="PANTHER" id="PTHR42905">
    <property type="entry name" value="PHOSPHOENOLPYRUVATE CARBOXYLASE"/>
    <property type="match status" value="1"/>
</dbReference>
<reference evidence="2" key="1">
    <citation type="journal article" date="2015" name="PLoS Genet.">
        <title>The dynamic genome and transcriptome of the human fungal pathogen Blastomyces and close relative Emmonsia.</title>
        <authorList>
            <person name="Munoz J.F."/>
            <person name="Gauthier G.M."/>
            <person name="Desjardins C.A."/>
            <person name="Gallo J.E."/>
            <person name="Holder J."/>
            <person name="Sullivan T.D."/>
            <person name="Marty A.J."/>
            <person name="Carmen J.C."/>
            <person name="Chen Z."/>
            <person name="Ding L."/>
            <person name="Gujja S."/>
            <person name="Magrini V."/>
            <person name="Misas E."/>
            <person name="Mitreva M."/>
            <person name="Priest M."/>
            <person name="Saif S."/>
            <person name="Whiston E.A."/>
            <person name="Young S."/>
            <person name="Zeng Q."/>
            <person name="Goldman W.E."/>
            <person name="Mardis E.R."/>
            <person name="Taylor J.W."/>
            <person name="McEwen J.G."/>
            <person name="Clay O.K."/>
            <person name="Klein B.S."/>
            <person name="Cuomo C.A."/>
        </authorList>
    </citation>
    <scope>NUCLEOTIDE SEQUENCE [LARGE SCALE GENOMIC DNA]</scope>
    <source>
        <strain evidence="2">UAMH 3008</strain>
    </source>
</reference>
<dbReference type="PANTHER" id="PTHR42905:SF16">
    <property type="entry name" value="CARBOXYPHOSPHONOENOLPYRUVATE PHOSPHONOMUTASE-LIKE PROTEIN (AFU_ORTHOLOGUE AFUA_5G07230)"/>
    <property type="match status" value="1"/>
</dbReference>
<evidence type="ECO:0000313" key="2">
    <source>
        <dbReference type="Proteomes" id="UP000034164"/>
    </source>
</evidence>
<dbReference type="OrthoDB" id="429143at2759"/>
<dbReference type="Proteomes" id="UP000034164">
    <property type="component" value="Unassembled WGS sequence"/>
</dbReference>
<evidence type="ECO:0008006" key="3">
    <source>
        <dbReference type="Google" id="ProtNLM"/>
    </source>
</evidence>
<dbReference type="InterPro" id="IPR015813">
    <property type="entry name" value="Pyrv/PenolPyrv_kinase-like_dom"/>
</dbReference>